<feature type="transmembrane region" description="Helical" evidence="1">
    <location>
        <begin position="25"/>
        <end position="46"/>
    </location>
</feature>
<dbReference type="OrthoDB" id="7862423at2"/>
<evidence type="ECO:0000313" key="2">
    <source>
        <dbReference type="EMBL" id="RIV83850.1"/>
    </source>
</evidence>
<sequence>MAKGLFGTDPWFAPKKFGYGAGWPCAWQGWLLLLAFIGAAIGLSLFADRLGLVTFVVLLAAITIPFLWLAERHTRGGWRWRG</sequence>
<reference evidence="2 3" key="1">
    <citation type="submission" date="2018-08" db="EMBL/GenBank/DDBJ databases">
        <title>Erythrobacter zhengii sp.nov., a bacterium isolated from deep-sea sediment.</title>
        <authorList>
            <person name="Fang C."/>
            <person name="Wu Y.-H."/>
            <person name="Sun C."/>
            <person name="Wang H."/>
            <person name="Cheng H."/>
            <person name="Meng F.-X."/>
            <person name="Wang C.-S."/>
            <person name="Xu X.-W."/>
        </authorList>
    </citation>
    <scope>NUCLEOTIDE SEQUENCE [LARGE SCALE GENOMIC DNA]</scope>
    <source>
        <strain evidence="2 3">V18</strain>
    </source>
</reference>
<evidence type="ECO:0008006" key="4">
    <source>
        <dbReference type="Google" id="ProtNLM"/>
    </source>
</evidence>
<gene>
    <name evidence="2" type="ORF">D2V07_15275</name>
</gene>
<protein>
    <recommendedName>
        <fullName evidence="4">DUF4175 domain-containing protein</fullName>
    </recommendedName>
</protein>
<proteinExistence type="predicted"/>
<accession>A0A418NNW1</accession>
<comment type="caution">
    <text evidence="2">The sequence shown here is derived from an EMBL/GenBank/DDBJ whole genome shotgun (WGS) entry which is preliminary data.</text>
</comment>
<dbReference type="AlphaFoldDB" id="A0A418NNW1"/>
<organism evidence="2 3">
    <name type="scientific">Aurantiacibacter zhengii</name>
    <dbReference type="NCBI Taxonomy" id="2307003"/>
    <lineage>
        <taxon>Bacteria</taxon>
        <taxon>Pseudomonadati</taxon>
        <taxon>Pseudomonadota</taxon>
        <taxon>Alphaproteobacteria</taxon>
        <taxon>Sphingomonadales</taxon>
        <taxon>Erythrobacteraceae</taxon>
        <taxon>Aurantiacibacter</taxon>
    </lineage>
</organism>
<dbReference type="Proteomes" id="UP000286576">
    <property type="component" value="Unassembled WGS sequence"/>
</dbReference>
<evidence type="ECO:0000313" key="3">
    <source>
        <dbReference type="Proteomes" id="UP000286576"/>
    </source>
</evidence>
<evidence type="ECO:0000256" key="1">
    <source>
        <dbReference type="SAM" id="Phobius"/>
    </source>
</evidence>
<keyword evidence="1" id="KW-0472">Membrane</keyword>
<feature type="transmembrane region" description="Helical" evidence="1">
    <location>
        <begin position="52"/>
        <end position="70"/>
    </location>
</feature>
<keyword evidence="3" id="KW-1185">Reference proteome</keyword>
<keyword evidence="1" id="KW-0812">Transmembrane</keyword>
<dbReference type="RefSeq" id="WP_119587793.1">
    <property type="nucleotide sequence ID" value="NZ_CAWODQ010000028.1"/>
</dbReference>
<name>A0A418NNW1_9SPHN</name>
<keyword evidence="1" id="KW-1133">Transmembrane helix</keyword>
<dbReference type="EMBL" id="QXFL01000008">
    <property type="protein sequence ID" value="RIV83850.1"/>
    <property type="molecule type" value="Genomic_DNA"/>
</dbReference>